<dbReference type="CDD" id="cd06326">
    <property type="entry name" value="PBP1_ABC_ligand_binding-like"/>
    <property type="match status" value="1"/>
</dbReference>
<proteinExistence type="inferred from homology"/>
<evidence type="ECO:0000259" key="4">
    <source>
        <dbReference type="Pfam" id="PF13458"/>
    </source>
</evidence>
<feature type="chain" id="PRO_5022133182" evidence="3">
    <location>
        <begin position="27"/>
        <end position="378"/>
    </location>
</feature>
<evidence type="ECO:0000256" key="2">
    <source>
        <dbReference type="ARBA" id="ARBA00022729"/>
    </source>
</evidence>
<dbReference type="EMBL" id="VMNK01000015">
    <property type="protein sequence ID" value="TVO53439.1"/>
    <property type="molecule type" value="Genomic_DNA"/>
</dbReference>
<name>A0A557QKL3_9RHOO</name>
<dbReference type="SUPFAM" id="SSF53822">
    <property type="entry name" value="Periplasmic binding protein-like I"/>
    <property type="match status" value="1"/>
</dbReference>
<evidence type="ECO:0000313" key="6">
    <source>
        <dbReference type="Proteomes" id="UP000319502"/>
    </source>
</evidence>
<comment type="similarity">
    <text evidence="1">Belongs to the leucine-binding protein family.</text>
</comment>
<dbReference type="RefSeq" id="WP_144310668.1">
    <property type="nucleotide sequence ID" value="NZ_VMNK01000015.1"/>
</dbReference>
<reference evidence="5 6" key="1">
    <citation type="submission" date="2019-07" db="EMBL/GenBank/DDBJ databases">
        <title>The pathways for chlorine oxyanion respiration interact through the shared metabolite chlorate.</title>
        <authorList>
            <person name="Barnum T.P."/>
            <person name="Cheng Y."/>
            <person name="Hill K.A."/>
            <person name="Lucas L.N."/>
            <person name="Carlson H.K."/>
            <person name="Coates J.D."/>
        </authorList>
    </citation>
    <scope>NUCLEOTIDE SEQUENCE [LARGE SCALE GENOMIC DNA]</scope>
    <source>
        <strain evidence="5 6">SFB-3</strain>
    </source>
</reference>
<evidence type="ECO:0000256" key="3">
    <source>
        <dbReference type="SAM" id="SignalP"/>
    </source>
</evidence>
<comment type="caution">
    <text evidence="5">The sequence shown here is derived from an EMBL/GenBank/DDBJ whole genome shotgun (WGS) entry which is preliminary data.</text>
</comment>
<accession>A0A557QKL3</accession>
<dbReference type="AlphaFoldDB" id="A0A557QKL3"/>
<keyword evidence="6" id="KW-1185">Reference proteome</keyword>
<dbReference type="OrthoDB" id="9777352at2"/>
<sequence>MTGTPRTLRALMLSLAVSAMSLPALAADIVIGQVAPFTGTLAPTGKGVNLGIQAYFGRINAAGGIRGSKLKLVTRDDGYKVKETLVQTSDLIDKEAPVALVGLVGTGNVAAVLKEGLLEKAGIPLVGVRSGAMILREPVPTHIFHTRASYAAEVDTIVRQMQSMGLKRIAVLHQDDPFGEDGLVAAKKALAASGMDLVAVGAYKKGTTEVEEAIKSIHATDPNGIILVSNTAASSAFVKGMREAGSFAMMIAVSVTAGPQVAEKIGSKMAHGLGIVQVVPKPESQAITISRDLSEDLQRIGAKEAPDHTILEGYLMAKVLVEGIRRAGESTRPRILAALNELGTFDAGGVTIRYGSASHDGSSYTDISILDRNGRLLR</sequence>
<feature type="domain" description="Leucine-binding protein" evidence="4">
    <location>
        <begin position="29"/>
        <end position="359"/>
    </location>
</feature>
<evidence type="ECO:0000313" key="5">
    <source>
        <dbReference type="EMBL" id="TVO53439.1"/>
    </source>
</evidence>
<evidence type="ECO:0000256" key="1">
    <source>
        <dbReference type="ARBA" id="ARBA00010062"/>
    </source>
</evidence>
<dbReference type="InterPro" id="IPR028081">
    <property type="entry name" value="Leu-bd"/>
</dbReference>
<feature type="signal peptide" evidence="3">
    <location>
        <begin position="1"/>
        <end position="26"/>
    </location>
</feature>
<protein>
    <submittedName>
        <fullName evidence="5">ABC transporter substrate-binding protein</fullName>
    </submittedName>
</protein>
<dbReference type="Proteomes" id="UP000319502">
    <property type="component" value="Unassembled WGS sequence"/>
</dbReference>
<keyword evidence="2 3" id="KW-0732">Signal</keyword>
<dbReference type="PANTHER" id="PTHR47235:SF1">
    <property type="entry name" value="BLR6548 PROTEIN"/>
    <property type="match status" value="1"/>
</dbReference>
<gene>
    <name evidence="5" type="ORF">FHP91_16855</name>
</gene>
<dbReference type="Pfam" id="PF13458">
    <property type="entry name" value="Peripla_BP_6"/>
    <property type="match status" value="1"/>
</dbReference>
<dbReference type="PANTHER" id="PTHR47235">
    <property type="entry name" value="BLR6548 PROTEIN"/>
    <property type="match status" value="1"/>
</dbReference>
<dbReference type="Gene3D" id="3.40.50.2300">
    <property type="match status" value="2"/>
</dbReference>
<dbReference type="InterPro" id="IPR028082">
    <property type="entry name" value="Peripla_BP_I"/>
</dbReference>
<organism evidence="5 6">
    <name type="scientific">Denitromonas halophila</name>
    <dbReference type="NCBI Taxonomy" id="1629404"/>
    <lineage>
        <taxon>Bacteria</taxon>
        <taxon>Pseudomonadati</taxon>
        <taxon>Pseudomonadota</taxon>
        <taxon>Betaproteobacteria</taxon>
        <taxon>Rhodocyclales</taxon>
        <taxon>Zoogloeaceae</taxon>
        <taxon>Denitromonas</taxon>
    </lineage>
</organism>